<evidence type="ECO:0000256" key="1">
    <source>
        <dbReference type="SAM" id="MobiDB-lite"/>
    </source>
</evidence>
<dbReference type="Proteomes" id="UP001630127">
    <property type="component" value="Unassembled WGS sequence"/>
</dbReference>
<protein>
    <submittedName>
        <fullName evidence="2">Uncharacterized protein</fullName>
    </submittedName>
</protein>
<accession>A0ABD3A3J2</accession>
<evidence type="ECO:0000313" key="2">
    <source>
        <dbReference type="EMBL" id="KAL3525017.1"/>
    </source>
</evidence>
<gene>
    <name evidence="2" type="ORF">ACH5RR_013389</name>
</gene>
<name>A0ABD3A3J2_9GENT</name>
<dbReference type="AlphaFoldDB" id="A0ABD3A3J2"/>
<sequence>MDYIACRRQSLYTRRVYIWEAPGKVYIKETLEKVNMKGAYQRGKPNRGEVLAQKKAEIAKKKKSKAETMHRESFLSFQNRDRSNDHKVPKFRVVVKGTGPAISACMYCNTLVDLPSP</sequence>
<evidence type="ECO:0000313" key="3">
    <source>
        <dbReference type="Proteomes" id="UP001630127"/>
    </source>
</evidence>
<dbReference type="EMBL" id="JBJUIK010000006">
    <property type="protein sequence ID" value="KAL3525017.1"/>
    <property type="molecule type" value="Genomic_DNA"/>
</dbReference>
<feature type="region of interest" description="Disordered" evidence="1">
    <location>
        <begin position="61"/>
        <end position="82"/>
    </location>
</feature>
<reference evidence="2 3" key="1">
    <citation type="submission" date="2024-11" db="EMBL/GenBank/DDBJ databases">
        <title>A near-complete genome assembly of Cinchona calisaya.</title>
        <authorList>
            <person name="Lian D.C."/>
            <person name="Zhao X.W."/>
            <person name="Wei L."/>
        </authorList>
    </citation>
    <scope>NUCLEOTIDE SEQUENCE [LARGE SCALE GENOMIC DNA]</scope>
    <source>
        <tissue evidence="2">Nenye</tissue>
    </source>
</reference>
<keyword evidence="3" id="KW-1185">Reference proteome</keyword>
<proteinExistence type="predicted"/>
<organism evidence="2 3">
    <name type="scientific">Cinchona calisaya</name>
    <dbReference type="NCBI Taxonomy" id="153742"/>
    <lineage>
        <taxon>Eukaryota</taxon>
        <taxon>Viridiplantae</taxon>
        <taxon>Streptophyta</taxon>
        <taxon>Embryophyta</taxon>
        <taxon>Tracheophyta</taxon>
        <taxon>Spermatophyta</taxon>
        <taxon>Magnoliopsida</taxon>
        <taxon>eudicotyledons</taxon>
        <taxon>Gunneridae</taxon>
        <taxon>Pentapetalae</taxon>
        <taxon>asterids</taxon>
        <taxon>lamiids</taxon>
        <taxon>Gentianales</taxon>
        <taxon>Rubiaceae</taxon>
        <taxon>Cinchonoideae</taxon>
        <taxon>Cinchoneae</taxon>
        <taxon>Cinchona</taxon>
    </lineage>
</organism>
<comment type="caution">
    <text evidence="2">The sequence shown here is derived from an EMBL/GenBank/DDBJ whole genome shotgun (WGS) entry which is preliminary data.</text>
</comment>